<evidence type="ECO:0000313" key="6">
    <source>
        <dbReference type="EMBL" id="KAK0455573.1"/>
    </source>
</evidence>
<feature type="transmembrane region" description="Helical" evidence="4">
    <location>
        <begin position="406"/>
        <end position="427"/>
    </location>
</feature>
<feature type="domain" description="Major facilitator superfamily (MFS) profile" evidence="5">
    <location>
        <begin position="313"/>
        <end position="529"/>
    </location>
</feature>
<dbReference type="GeneID" id="85357156"/>
<comment type="caution">
    <text evidence="6">The sequence shown here is derived from an EMBL/GenBank/DDBJ whole genome shotgun (WGS) entry which is preliminary data.</text>
</comment>
<evidence type="ECO:0000259" key="5">
    <source>
        <dbReference type="PROSITE" id="PS50850"/>
    </source>
</evidence>
<feature type="region of interest" description="Disordered" evidence="3">
    <location>
        <begin position="19"/>
        <end position="56"/>
    </location>
</feature>
<feature type="transmembrane region" description="Helical" evidence="4">
    <location>
        <begin position="314"/>
        <end position="335"/>
    </location>
</feature>
<evidence type="ECO:0000256" key="2">
    <source>
        <dbReference type="ARBA" id="ARBA00006727"/>
    </source>
</evidence>
<dbReference type="GO" id="GO:0016020">
    <property type="term" value="C:membrane"/>
    <property type="evidence" value="ECO:0007669"/>
    <property type="project" value="UniProtKB-SubCell"/>
</dbReference>
<gene>
    <name evidence="6" type="ORF">EV420DRAFT_1554384</name>
</gene>
<name>A0AA39K773_ARMTA</name>
<feature type="compositionally biased region" description="Polar residues" evidence="3">
    <location>
        <begin position="42"/>
        <end position="56"/>
    </location>
</feature>
<accession>A0AA39K773</accession>
<keyword evidence="4" id="KW-0472">Membrane</keyword>
<feature type="transmembrane region" description="Helical" evidence="4">
    <location>
        <begin position="482"/>
        <end position="503"/>
    </location>
</feature>
<dbReference type="EMBL" id="JAUEPS010000025">
    <property type="protein sequence ID" value="KAK0455573.1"/>
    <property type="molecule type" value="Genomic_DNA"/>
</dbReference>
<keyword evidence="7" id="KW-1185">Reference proteome</keyword>
<proteinExistence type="inferred from homology"/>
<feature type="transmembrane region" description="Helical" evidence="4">
    <location>
        <begin position="148"/>
        <end position="171"/>
    </location>
</feature>
<feature type="transmembrane region" description="Helical" evidence="4">
    <location>
        <begin position="109"/>
        <end position="128"/>
    </location>
</feature>
<dbReference type="RefSeq" id="XP_060329083.1">
    <property type="nucleotide sequence ID" value="XM_060473608.1"/>
</dbReference>
<dbReference type="InterPro" id="IPR036259">
    <property type="entry name" value="MFS_trans_sf"/>
</dbReference>
<dbReference type="Gene3D" id="1.20.1250.20">
    <property type="entry name" value="MFS general substrate transporter like domains"/>
    <property type="match status" value="2"/>
</dbReference>
<evidence type="ECO:0000256" key="1">
    <source>
        <dbReference type="ARBA" id="ARBA00004141"/>
    </source>
</evidence>
<dbReference type="Pfam" id="PF07690">
    <property type="entry name" value="MFS_1"/>
    <property type="match status" value="1"/>
</dbReference>
<feature type="transmembrane region" description="Helical" evidence="4">
    <location>
        <begin position="211"/>
        <end position="231"/>
    </location>
</feature>
<evidence type="ECO:0000313" key="7">
    <source>
        <dbReference type="Proteomes" id="UP001175211"/>
    </source>
</evidence>
<dbReference type="PANTHER" id="PTHR11360">
    <property type="entry name" value="MONOCARBOXYLATE TRANSPORTER"/>
    <property type="match status" value="1"/>
</dbReference>
<feature type="region of interest" description="Disordered" evidence="3">
    <location>
        <begin position="68"/>
        <end position="97"/>
    </location>
</feature>
<comment type="similarity">
    <text evidence="2">Belongs to the major facilitator superfamily. Monocarboxylate porter (TC 2.A.1.13) family.</text>
</comment>
<dbReference type="InterPro" id="IPR050327">
    <property type="entry name" value="Proton-linked_MCT"/>
</dbReference>
<dbReference type="PANTHER" id="PTHR11360:SF287">
    <property type="entry name" value="MFS MONOCARBOXYLATE TRANSPORTER"/>
    <property type="match status" value="1"/>
</dbReference>
<evidence type="ECO:0000256" key="4">
    <source>
        <dbReference type="SAM" id="Phobius"/>
    </source>
</evidence>
<feature type="compositionally biased region" description="Polar residues" evidence="3">
    <location>
        <begin position="74"/>
        <end position="85"/>
    </location>
</feature>
<protein>
    <submittedName>
        <fullName evidence="6">MFS general substrate transporter</fullName>
    </submittedName>
</protein>
<reference evidence="6" key="1">
    <citation type="submission" date="2023-06" db="EMBL/GenBank/DDBJ databases">
        <authorList>
            <consortium name="Lawrence Berkeley National Laboratory"/>
            <person name="Ahrendt S."/>
            <person name="Sahu N."/>
            <person name="Indic B."/>
            <person name="Wong-Bajracharya J."/>
            <person name="Merenyi Z."/>
            <person name="Ke H.-M."/>
            <person name="Monk M."/>
            <person name="Kocsube S."/>
            <person name="Drula E."/>
            <person name="Lipzen A."/>
            <person name="Balint B."/>
            <person name="Henrissat B."/>
            <person name="Andreopoulos B."/>
            <person name="Martin F.M."/>
            <person name="Harder C.B."/>
            <person name="Rigling D."/>
            <person name="Ford K.L."/>
            <person name="Foster G.D."/>
            <person name="Pangilinan J."/>
            <person name="Papanicolaou A."/>
            <person name="Barry K."/>
            <person name="LaButti K."/>
            <person name="Viragh M."/>
            <person name="Koriabine M."/>
            <person name="Yan M."/>
            <person name="Riley R."/>
            <person name="Champramary S."/>
            <person name="Plett K.L."/>
            <person name="Tsai I.J."/>
            <person name="Slot J."/>
            <person name="Sipos G."/>
            <person name="Plett J."/>
            <person name="Nagy L.G."/>
            <person name="Grigoriev I.V."/>
        </authorList>
    </citation>
    <scope>NUCLEOTIDE SEQUENCE</scope>
    <source>
        <strain evidence="6">CCBAS 213</strain>
    </source>
</reference>
<feature type="transmembrane region" description="Helical" evidence="4">
    <location>
        <begin position="183"/>
        <end position="199"/>
    </location>
</feature>
<feature type="transmembrane region" description="Helical" evidence="4">
    <location>
        <begin position="269"/>
        <end position="289"/>
    </location>
</feature>
<dbReference type="PROSITE" id="PS50850">
    <property type="entry name" value="MFS"/>
    <property type="match status" value="1"/>
</dbReference>
<dbReference type="AlphaFoldDB" id="A0AA39K773"/>
<comment type="subcellular location">
    <subcellularLocation>
        <location evidence="1">Membrane</location>
        <topology evidence="1">Multi-pass membrane protein</topology>
    </subcellularLocation>
</comment>
<organism evidence="6 7">
    <name type="scientific">Armillaria tabescens</name>
    <name type="common">Ringless honey mushroom</name>
    <name type="synonym">Agaricus tabescens</name>
    <dbReference type="NCBI Taxonomy" id="1929756"/>
    <lineage>
        <taxon>Eukaryota</taxon>
        <taxon>Fungi</taxon>
        <taxon>Dikarya</taxon>
        <taxon>Basidiomycota</taxon>
        <taxon>Agaricomycotina</taxon>
        <taxon>Agaricomycetes</taxon>
        <taxon>Agaricomycetidae</taxon>
        <taxon>Agaricales</taxon>
        <taxon>Marasmiineae</taxon>
        <taxon>Physalacriaceae</taxon>
        <taxon>Desarmillaria</taxon>
    </lineage>
</organism>
<dbReference type="GO" id="GO:0022857">
    <property type="term" value="F:transmembrane transporter activity"/>
    <property type="evidence" value="ECO:0007669"/>
    <property type="project" value="InterPro"/>
</dbReference>
<dbReference type="SUPFAM" id="SSF103473">
    <property type="entry name" value="MFS general substrate transporter"/>
    <property type="match status" value="1"/>
</dbReference>
<dbReference type="InterPro" id="IPR020846">
    <property type="entry name" value="MFS_dom"/>
</dbReference>
<evidence type="ECO:0000256" key="3">
    <source>
        <dbReference type="SAM" id="MobiDB-lite"/>
    </source>
</evidence>
<keyword evidence="4" id="KW-0812">Transmembrane</keyword>
<keyword evidence="4" id="KW-1133">Transmembrane helix</keyword>
<feature type="transmembrane region" description="Helical" evidence="4">
    <location>
        <begin position="355"/>
        <end position="373"/>
    </location>
</feature>
<feature type="transmembrane region" description="Helical" evidence="4">
    <location>
        <begin position="380"/>
        <end position="400"/>
    </location>
</feature>
<feature type="transmembrane region" description="Helical" evidence="4">
    <location>
        <begin position="238"/>
        <end position="257"/>
    </location>
</feature>
<sequence length="529" mass="58034">MNIQLLNARFTIIAEERSSGRDSEMLRQRKKKHDSTEKEGSRTNTTMSTKTGSINASVNQVGQETFELEDIRPTPSTSQSNFVQDNTEHSDEAPLNATSLPPMDRGFDAWAYMISAWIVELLVWSYPFSYGVFLNYYSHEFKDSSSTLLALVGSLSTGLIYLSSIVILPVIARYPARKKQMMYAGLALSVAGLIGAAFSNTPEMLVLTQGVMYSIGGSFLYFPVMTCLFEWFSDKKGLANGLIFSGTGVGGVVMPIITEALLNKYGRKVTMLALATSFALLVLPAFPYIKPRVPASHIVHQRPIDTQFLKCHPFWVLFVANLVQGLGTFLPTLYLPTFATDLGLNNATSVGTWSLSLMNGASAPGLIFIGYLSDRFDLRISIFISALGSSLAVLFIWGFTTHIAPLLVFACIYGFLAPSWSAMWPRFISTVAGDDPHQASIMMGIFMAGRGVGNALSTPISSGLLHPWAFTGKSIFPYSLEGYGPLILFTGITLLVSTLGISYRKPDRTTTNIAERMPRRFRRASISPP</sequence>
<feature type="transmembrane region" description="Helical" evidence="4">
    <location>
        <begin position="439"/>
        <end position="462"/>
    </location>
</feature>
<dbReference type="InterPro" id="IPR011701">
    <property type="entry name" value="MFS"/>
</dbReference>
<dbReference type="Proteomes" id="UP001175211">
    <property type="component" value="Unassembled WGS sequence"/>
</dbReference>